<proteinExistence type="predicted"/>
<gene>
    <name evidence="2" type="ORF">HC026_02430</name>
</gene>
<dbReference type="RefSeq" id="WP_168924391.1">
    <property type="nucleotide sequence ID" value="NZ_JAAXLJ010000003.1"/>
</dbReference>
<evidence type="ECO:0008006" key="4">
    <source>
        <dbReference type="Google" id="ProtNLM"/>
    </source>
</evidence>
<name>A0ABX1KV03_9LACO</name>
<comment type="caution">
    <text evidence="2">The sequence shown here is derived from an EMBL/GenBank/DDBJ whole genome shotgun (WGS) entry which is preliminary data.</text>
</comment>
<feature type="chain" id="PRO_5045618114" description="Surface layer protein A domain-containing protein" evidence="1">
    <location>
        <begin position="27"/>
        <end position="224"/>
    </location>
</feature>
<keyword evidence="3" id="KW-1185">Reference proteome</keyword>
<accession>A0ABX1KV03</accession>
<evidence type="ECO:0000313" key="3">
    <source>
        <dbReference type="Proteomes" id="UP000763447"/>
    </source>
</evidence>
<reference evidence="2 3" key="1">
    <citation type="submission" date="2020-04" db="EMBL/GenBank/DDBJ databases">
        <title>A novel species of genus Lactobacillus that was isolated from fermented food Zha-chili.</title>
        <authorList>
            <person name="Zhang Z."/>
        </authorList>
    </citation>
    <scope>NUCLEOTIDE SEQUENCE [LARGE SCALE GENOMIC DNA]</scope>
    <source>
        <strain evidence="3">HBUAS51383</strain>
    </source>
</reference>
<sequence length="224" mass="24803">MKLKNLIVTVAGLVLGLAGFVGTANAATKTPIMSGPQVITKTVKVGKVTIPANTRVFVSRFTKKGNKQYVSVALDNLTYQLRHVTKATSITVRVNHNFKSSKYTAMDQLSRMTKGKTFSSDASYHQAPTIMFTANQYVEYFSSGNVNKKPLSSTKITKVRKSGNTTYLYAKKNMLKLPDKRVSKKGNYQYRLTIHYNGAKEDGIFPYASYSVGSTYFYTPTGKA</sequence>
<protein>
    <recommendedName>
        <fullName evidence="4">Surface layer protein A domain-containing protein</fullName>
    </recommendedName>
</protein>
<evidence type="ECO:0000313" key="2">
    <source>
        <dbReference type="EMBL" id="NLR17772.1"/>
    </source>
</evidence>
<feature type="signal peptide" evidence="1">
    <location>
        <begin position="1"/>
        <end position="26"/>
    </location>
</feature>
<keyword evidence="1" id="KW-0732">Signal</keyword>
<organism evidence="2 3">
    <name type="scientific">Secundilactobacillus angelensis</name>
    <dbReference type="NCBI Taxonomy" id="2722706"/>
    <lineage>
        <taxon>Bacteria</taxon>
        <taxon>Bacillati</taxon>
        <taxon>Bacillota</taxon>
        <taxon>Bacilli</taxon>
        <taxon>Lactobacillales</taxon>
        <taxon>Lactobacillaceae</taxon>
        <taxon>Secundilactobacillus</taxon>
    </lineage>
</organism>
<dbReference type="Proteomes" id="UP000763447">
    <property type="component" value="Unassembled WGS sequence"/>
</dbReference>
<dbReference type="EMBL" id="JAAXLJ010000003">
    <property type="protein sequence ID" value="NLR17772.1"/>
    <property type="molecule type" value="Genomic_DNA"/>
</dbReference>
<evidence type="ECO:0000256" key="1">
    <source>
        <dbReference type="SAM" id="SignalP"/>
    </source>
</evidence>